<dbReference type="AlphaFoldDB" id="A0A1G8ZYD0"/>
<keyword evidence="2" id="KW-1185">Reference proteome</keyword>
<name>A0A1G8ZYD0_9BACL</name>
<dbReference type="EMBL" id="FNFY01000001">
    <property type="protein sequence ID" value="SDK20142.1"/>
    <property type="molecule type" value="Genomic_DNA"/>
</dbReference>
<protein>
    <submittedName>
        <fullName evidence="1">Uncharacterized protein</fullName>
    </submittedName>
</protein>
<gene>
    <name evidence="1" type="ORF">SAMN05216216_10146</name>
</gene>
<reference evidence="2" key="1">
    <citation type="submission" date="2016-10" db="EMBL/GenBank/DDBJ databases">
        <authorList>
            <person name="Varghese N."/>
            <person name="Submissions S."/>
        </authorList>
    </citation>
    <scope>NUCLEOTIDE SEQUENCE [LARGE SCALE GENOMIC DNA]</scope>
    <source>
        <strain evidence="2">CGMCC 1.8895</strain>
    </source>
</reference>
<accession>A0A1G8ZYD0</accession>
<dbReference type="RefSeq" id="WP_245696432.1">
    <property type="nucleotide sequence ID" value="NZ_FNFY01000001.1"/>
</dbReference>
<evidence type="ECO:0000313" key="2">
    <source>
        <dbReference type="Proteomes" id="UP000199008"/>
    </source>
</evidence>
<organism evidence="1 2">
    <name type="scientific">Lacicoccus qingdaonensis</name>
    <dbReference type="NCBI Taxonomy" id="576118"/>
    <lineage>
        <taxon>Bacteria</taxon>
        <taxon>Bacillati</taxon>
        <taxon>Bacillota</taxon>
        <taxon>Bacilli</taxon>
        <taxon>Bacillales</taxon>
        <taxon>Salinicoccaceae</taxon>
        <taxon>Lacicoccus</taxon>
    </lineage>
</organism>
<evidence type="ECO:0000313" key="1">
    <source>
        <dbReference type="EMBL" id="SDK20142.1"/>
    </source>
</evidence>
<proteinExistence type="predicted"/>
<dbReference type="Proteomes" id="UP000199008">
    <property type="component" value="Unassembled WGS sequence"/>
</dbReference>
<dbReference type="STRING" id="576118.SAMN05216216_10146"/>
<sequence length="122" mass="13548">MRAKNVKLLQLEILNRRTLLTEEDSKDLNKYRLGHAGELQFDAMIAAFSASVVHMKDYRFQLESASVTGKKSATARLKSKSTISSFLKISCTHSKSKIINMILNITLTVPGVLPAVRKSSIP</sequence>